<proteinExistence type="predicted"/>
<organism evidence="1 2">
    <name type="scientific">Cystoisospora suis</name>
    <dbReference type="NCBI Taxonomy" id="483139"/>
    <lineage>
        <taxon>Eukaryota</taxon>
        <taxon>Sar</taxon>
        <taxon>Alveolata</taxon>
        <taxon>Apicomplexa</taxon>
        <taxon>Conoidasida</taxon>
        <taxon>Coccidia</taxon>
        <taxon>Eucoccidiorida</taxon>
        <taxon>Eimeriorina</taxon>
        <taxon>Sarcocystidae</taxon>
        <taxon>Cystoisospora</taxon>
    </lineage>
</organism>
<dbReference type="AlphaFoldDB" id="A0A2C6KNC1"/>
<dbReference type="GeneID" id="94430923"/>
<gene>
    <name evidence="1" type="ORF">CSUI_007567</name>
</gene>
<dbReference type="RefSeq" id="XP_067920315.1">
    <property type="nucleotide sequence ID" value="XM_068067712.1"/>
</dbReference>
<dbReference type="VEuPathDB" id="ToxoDB:CSUI_007567"/>
<evidence type="ECO:0000313" key="2">
    <source>
        <dbReference type="Proteomes" id="UP000221165"/>
    </source>
</evidence>
<keyword evidence="2" id="KW-1185">Reference proteome</keyword>
<comment type="caution">
    <text evidence="1">The sequence shown here is derived from an EMBL/GenBank/DDBJ whole genome shotgun (WGS) entry which is preliminary data.</text>
</comment>
<name>A0A2C6KNC1_9APIC</name>
<reference evidence="1 2" key="1">
    <citation type="journal article" date="2017" name="Int. J. Parasitol.">
        <title>The genome of the protozoan parasite Cystoisospora suis and a reverse vaccinology approach to identify vaccine candidates.</title>
        <authorList>
            <person name="Palmieri N."/>
            <person name="Shrestha A."/>
            <person name="Ruttkowski B."/>
            <person name="Beck T."/>
            <person name="Vogl C."/>
            <person name="Tomley F."/>
            <person name="Blake D.P."/>
            <person name="Joachim A."/>
        </authorList>
    </citation>
    <scope>NUCLEOTIDE SEQUENCE [LARGE SCALE GENOMIC DNA]</scope>
    <source>
        <strain evidence="1 2">Wien I</strain>
    </source>
</reference>
<evidence type="ECO:0000313" key="1">
    <source>
        <dbReference type="EMBL" id="PHJ18609.1"/>
    </source>
</evidence>
<dbReference type="Proteomes" id="UP000221165">
    <property type="component" value="Unassembled WGS sequence"/>
</dbReference>
<accession>A0A2C6KNC1</accession>
<sequence length="75" mass="8733">MDDRLIILCIIGRPTGERKGGEQRRRRRRKEQLFEISTRRDRQILAGFAFVCLSVSTVGIRKRRWTGSESLCVTP</sequence>
<protein>
    <submittedName>
        <fullName evidence="1">Uncharacterized protein</fullName>
    </submittedName>
</protein>
<dbReference type="EMBL" id="MIGC01004020">
    <property type="protein sequence ID" value="PHJ18609.1"/>
    <property type="molecule type" value="Genomic_DNA"/>
</dbReference>